<comment type="similarity">
    <text evidence="2">Belongs to the zinc-containing alcohol dehydrogenase family.</text>
</comment>
<dbReference type="CDD" id="cd08233">
    <property type="entry name" value="butanediol_DH_like"/>
    <property type="match status" value="1"/>
</dbReference>
<dbReference type="SUPFAM" id="SSF50129">
    <property type="entry name" value="GroES-like"/>
    <property type="match status" value="1"/>
</dbReference>
<dbReference type="PANTHER" id="PTHR43189">
    <property type="entry name" value="ZINC-TYPE ALCOHOL DEHYDROGENASE-LIKE PROTEIN C1198.01-RELATED"/>
    <property type="match status" value="1"/>
</dbReference>
<dbReference type="InterPro" id="IPR013149">
    <property type="entry name" value="ADH-like_C"/>
</dbReference>
<sequence>MLNTATDSVNTYRTTLKTTPVMKAARFHGRGDIRVEEIEEPTCGKGQVKMRPSFVGICGSDIHEYSGGPVLVPEEPHGITGTSLPVTLGHEFSGIVEEVGEGVTHVSPGQRAVVRPTIFDRECTSCKQGYEYCCEKIGFIGLSGYGGGLAKYIVAPAEHFYTIPDNVSLEAAALVELLAVAWHAVNISPFKPNDNVLVLGGGPVGIGIIQVLELQGAKNIMVAELTENRKRFASNYGATHILDPREVDVAAKVRELTDGVGADVVFDTAGVEVALNGAIAACRTHGTIVNIAVWEKRPAIRVNELMYSEVNYTGSALYDESAFREVIRALSYGQLKPERMVTSKIRLDEVVEKGFQALVDDRDSHCKILVDVQA</sequence>
<dbReference type="InterPro" id="IPR020843">
    <property type="entry name" value="ER"/>
</dbReference>
<dbReference type="Pfam" id="PF08240">
    <property type="entry name" value="ADH_N"/>
    <property type="match status" value="1"/>
</dbReference>
<keyword evidence="1" id="KW-0560">Oxidoreductase</keyword>
<accession>A0A3F3QHS0</accession>
<dbReference type="Proteomes" id="UP000253729">
    <property type="component" value="Unassembled WGS sequence"/>
</dbReference>
<protein>
    <submittedName>
        <fullName evidence="4">Alcohol dehydrogenase</fullName>
    </submittedName>
</protein>
<keyword evidence="2" id="KW-0862">Zinc</keyword>
<evidence type="ECO:0000256" key="2">
    <source>
        <dbReference type="RuleBase" id="RU361277"/>
    </source>
</evidence>
<evidence type="ECO:0000259" key="3">
    <source>
        <dbReference type="SMART" id="SM00829"/>
    </source>
</evidence>
<dbReference type="GO" id="GO:0016491">
    <property type="term" value="F:oxidoreductase activity"/>
    <property type="evidence" value="ECO:0007669"/>
    <property type="project" value="UniProtKB-KW"/>
</dbReference>
<dbReference type="STRING" id="1341132.A0A3F3QHS0"/>
<dbReference type="SUPFAM" id="SSF51735">
    <property type="entry name" value="NAD(P)-binding Rossmann-fold domains"/>
    <property type="match status" value="1"/>
</dbReference>
<evidence type="ECO:0000313" key="5">
    <source>
        <dbReference type="Proteomes" id="UP000253729"/>
    </source>
</evidence>
<dbReference type="GO" id="GO:0008270">
    <property type="term" value="F:zinc ion binding"/>
    <property type="evidence" value="ECO:0007669"/>
    <property type="project" value="InterPro"/>
</dbReference>
<reference evidence="4 5" key="1">
    <citation type="submission" date="2018-07" db="EMBL/GenBank/DDBJ databases">
        <title>The genomes of Aspergillus section Nigri reveals drivers in fungal speciation.</title>
        <authorList>
            <consortium name="DOE Joint Genome Institute"/>
            <person name="Vesth T.C."/>
            <person name="Nybo J."/>
            <person name="Theobald S."/>
            <person name="Brandl J."/>
            <person name="Frisvad J.C."/>
            <person name="Nielsen K.F."/>
            <person name="Lyhne E.K."/>
            <person name="Kogle M.E."/>
            <person name="Kuo A."/>
            <person name="Riley R."/>
            <person name="Clum A."/>
            <person name="Nolan M."/>
            <person name="Lipzen A."/>
            <person name="Salamov A."/>
            <person name="Henrissat B."/>
            <person name="Wiebenga A."/>
            <person name="De vries R.P."/>
            <person name="Grigoriev I.V."/>
            <person name="Mortensen U.H."/>
            <person name="Andersen M.R."/>
            <person name="Baker S.E."/>
        </authorList>
    </citation>
    <scope>NUCLEOTIDE SEQUENCE [LARGE SCALE GENOMIC DNA]</scope>
    <source>
        <strain evidence="4 5">CBS 139.54b</strain>
    </source>
</reference>
<dbReference type="PANTHER" id="PTHR43189:SF1">
    <property type="entry name" value="ZINC-TYPE ALCOHOL DEHYDROGENASE-LIKE PROTEIN C1198.01"/>
    <property type="match status" value="1"/>
</dbReference>
<gene>
    <name evidence="4" type="ORF">BDQ94DRAFT_165566</name>
</gene>
<keyword evidence="5" id="KW-1185">Reference proteome</keyword>
<dbReference type="InterPro" id="IPR002328">
    <property type="entry name" value="ADH_Zn_CS"/>
</dbReference>
<dbReference type="PROSITE" id="PS00059">
    <property type="entry name" value="ADH_ZINC"/>
    <property type="match status" value="1"/>
</dbReference>
<comment type="cofactor">
    <cofactor evidence="2">
        <name>Zn(2+)</name>
        <dbReference type="ChEBI" id="CHEBI:29105"/>
    </cofactor>
</comment>
<dbReference type="Gene3D" id="3.90.180.10">
    <property type="entry name" value="Medium-chain alcohol dehydrogenases, catalytic domain"/>
    <property type="match status" value="1"/>
</dbReference>
<dbReference type="InterPro" id="IPR013154">
    <property type="entry name" value="ADH-like_N"/>
</dbReference>
<dbReference type="Pfam" id="PF00107">
    <property type="entry name" value="ADH_zinc_N"/>
    <property type="match status" value="1"/>
</dbReference>
<feature type="domain" description="Enoyl reductase (ER)" evidence="3">
    <location>
        <begin position="29"/>
        <end position="370"/>
    </location>
</feature>
<dbReference type="Gene3D" id="3.40.50.720">
    <property type="entry name" value="NAD(P)-binding Rossmann-like Domain"/>
    <property type="match status" value="1"/>
</dbReference>
<evidence type="ECO:0000313" key="4">
    <source>
        <dbReference type="EMBL" id="RDH38422.1"/>
    </source>
</evidence>
<keyword evidence="2" id="KW-0479">Metal-binding</keyword>
<dbReference type="EMBL" id="KZ852033">
    <property type="protein sequence ID" value="RDH38422.1"/>
    <property type="molecule type" value="Genomic_DNA"/>
</dbReference>
<evidence type="ECO:0000256" key="1">
    <source>
        <dbReference type="ARBA" id="ARBA00023002"/>
    </source>
</evidence>
<dbReference type="AlphaFoldDB" id="A0A3F3QHS0"/>
<dbReference type="InterPro" id="IPR011032">
    <property type="entry name" value="GroES-like_sf"/>
</dbReference>
<dbReference type="SMART" id="SM00829">
    <property type="entry name" value="PKS_ER"/>
    <property type="match status" value="1"/>
</dbReference>
<dbReference type="GeneID" id="38138703"/>
<proteinExistence type="inferred from homology"/>
<name>A0A3F3QHS0_9EURO</name>
<dbReference type="RefSeq" id="XP_026631444.1">
    <property type="nucleotide sequence ID" value="XM_026770347.1"/>
</dbReference>
<organism evidence="4 5">
    <name type="scientific">Aspergillus welwitschiae</name>
    <dbReference type="NCBI Taxonomy" id="1341132"/>
    <lineage>
        <taxon>Eukaryota</taxon>
        <taxon>Fungi</taxon>
        <taxon>Dikarya</taxon>
        <taxon>Ascomycota</taxon>
        <taxon>Pezizomycotina</taxon>
        <taxon>Eurotiomycetes</taxon>
        <taxon>Eurotiomycetidae</taxon>
        <taxon>Eurotiales</taxon>
        <taxon>Aspergillaceae</taxon>
        <taxon>Aspergillus</taxon>
        <taxon>Aspergillus subgen. Circumdati</taxon>
    </lineage>
</organism>
<dbReference type="InterPro" id="IPR036291">
    <property type="entry name" value="NAD(P)-bd_dom_sf"/>
</dbReference>